<dbReference type="AlphaFoldDB" id="A0A016UCT3"/>
<accession>A0A016UCT3</accession>
<feature type="signal peptide" evidence="1">
    <location>
        <begin position="1"/>
        <end position="19"/>
    </location>
</feature>
<protein>
    <submittedName>
        <fullName evidence="2">Uncharacterized protein</fullName>
    </submittedName>
</protein>
<keyword evidence="1" id="KW-0732">Signal</keyword>
<keyword evidence="3" id="KW-1185">Reference proteome</keyword>
<evidence type="ECO:0000313" key="2">
    <source>
        <dbReference type="EMBL" id="EYC12418.1"/>
    </source>
</evidence>
<evidence type="ECO:0000313" key="3">
    <source>
        <dbReference type="Proteomes" id="UP000024635"/>
    </source>
</evidence>
<dbReference type="EMBL" id="JARK01001383">
    <property type="protein sequence ID" value="EYC12418.1"/>
    <property type="molecule type" value="Genomic_DNA"/>
</dbReference>
<evidence type="ECO:0000256" key="1">
    <source>
        <dbReference type="SAM" id="SignalP"/>
    </source>
</evidence>
<name>A0A016UCT3_9BILA</name>
<comment type="caution">
    <text evidence="2">The sequence shown here is derived from an EMBL/GenBank/DDBJ whole genome shotgun (WGS) entry which is preliminary data.</text>
</comment>
<gene>
    <name evidence="2" type="primary">Acey_s0047.g1469</name>
    <name evidence="2" type="ORF">Y032_0047g1469</name>
</gene>
<organism evidence="2 3">
    <name type="scientific">Ancylostoma ceylanicum</name>
    <dbReference type="NCBI Taxonomy" id="53326"/>
    <lineage>
        <taxon>Eukaryota</taxon>
        <taxon>Metazoa</taxon>
        <taxon>Ecdysozoa</taxon>
        <taxon>Nematoda</taxon>
        <taxon>Chromadorea</taxon>
        <taxon>Rhabditida</taxon>
        <taxon>Rhabditina</taxon>
        <taxon>Rhabditomorpha</taxon>
        <taxon>Strongyloidea</taxon>
        <taxon>Ancylostomatidae</taxon>
        <taxon>Ancylostomatinae</taxon>
        <taxon>Ancylostoma</taxon>
    </lineage>
</organism>
<feature type="chain" id="PRO_5001489153" evidence="1">
    <location>
        <begin position="20"/>
        <end position="95"/>
    </location>
</feature>
<dbReference type="Proteomes" id="UP000024635">
    <property type="component" value="Unassembled WGS sequence"/>
</dbReference>
<proteinExistence type="predicted"/>
<reference evidence="3" key="1">
    <citation type="journal article" date="2015" name="Nat. Genet.">
        <title>The genome and transcriptome of the zoonotic hookworm Ancylostoma ceylanicum identify infection-specific gene families.</title>
        <authorList>
            <person name="Schwarz E.M."/>
            <person name="Hu Y."/>
            <person name="Antoshechkin I."/>
            <person name="Miller M.M."/>
            <person name="Sternberg P.W."/>
            <person name="Aroian R.V."/>
        </authorList>
    </citation>
    <scope>NUCLEOTIDE SEQUENCE</scope>
    <source>
        <strain evidence="3">HY135</strain>
    </source>
</reference>
<dbReference type="OrthoDB" id="5804763at2759"/>
<sequence length="95" mass="11114">MLKTPSFFLLFCFFLISYGVPRPRRELAPSLVLDRLYSLRDSVEKLQQMNDRVRCRIKDSHPYATVENFGVITTTMNGSPTHPSVSLNRWQETYE</sequence>